<feature type="domain" description="HTH cro/C1-type" evidence="2">
    <location>
        <begin position="139"/>
        <end position="193"/>
    </location>
</feature>
<feature type="region of interest" description="Disordered" evidence="1">
    <location>
        <begin position="1"/>
        <end position="38"/>
    </location>
</feature>
<evidence type="ECO:0000313" key="4">
    <source>
        <dbReference type="Proteomes" id="UP000697995"/>
    </source>
</evidence>
<evidence type="ECO:0000259" key="2">
    <source>
        <dbReference type="PROSITE" id="PS50943"/>
    </source>
</evidence>
<dbReference type="Pfam" id="PF13560">
    <property type="entry name" value="HTH_31"/>
    <property type="match status" value="1"/>
</dbReference>
<accession>A0ABS1D2E4</accession>
<proteinExistence type="predicted"/>
<dbReference type="EMBL" id="NRSG01000205">
    <property type="protein sequence ID" value="MBK1660721.1"/>
    <property type="molecule type" value="Genomic_DNA"/>
</dbReference>
<feature type="region of interest" description="Disordered" evidence="1">
    <location>
        <begin position="69"/>
        <end position="89"/>
    </location>
</feature>
<keyword evidence="4" id="KW-1185">Reference proteome</keyword>
<dbReference type="Gene3D" id="1.10.260.40">
    <property type="entry name" value="lambda repressor-like DNA-binding domains"/>
    <property type="match status" value="1"/>
</dbReference>
<name>A0ABS1D2E4_9PROT</name>
<dbReference type="SMART" id="SM00530">
    <property type="entry name" value="HTH_XRE"/>
    <property type="match status" value="1"/>
</dbReference>
<dbReference type="PANTHER" id="PTHR35010">
    <property type="entry name" value="BLL4672 PROTEIN-RELATED"/>
    <property type="match status" value="1"/>
</dbReference>
<evidence type="ECO:0000313" key="3">
    <source>
        <dbReference type="EMBL" id="MBK1660721.1"/>
    </source>
</evidence>
<dbReference type="InterPro" id="IPR001387">
    <property type="entry name" value="Cro/C1-type_HTH"/>
</dbReference>
<sequence length="395" mass="41819">MWGACSFRPKPGDQPSRATGASSRAERPARRSPIGWRLETRTGAHRRIGRVRGIVARLAWFAGRAARGRAANHGSVRHPAPHEGAGRVGEAEATGAVARRAVMTSQVMEFAPPAREALWMDGFLSPASAAGPAGAGGLLAAARRARRFSQMHLALEAGISPRHLSYVETGKSRPSPGLVLRLCEALGLPPREADGVLLAAGHAPAHRETPLEAPAMAEVLAALRLILARHDPLPAVAFDAAWDVVMVNQAYAPALDACLAAGADPGAGTMPRPVLALLPAPRPNLLRLLCHPAGARRLLANWPEVARALLDRVQREARLPTADPARRPPIEEALAQPGIAALIRQRPLGAAAPLVVPVAFQAPDGPKRFLTTIATLGTAQDLTLRELRIETYHPA</sequence>
<comment type="caution">
    <text evidence="3">The sequence shown here is derived from an EMBL/GenBank/DDBJ whole genome shotgun (WGS) entry which is preliminary data.</text>
</comment>
<dbReference type="InterPro" id="IPR041413">
    <property type="entry name" value="MLTR_LBD"/>
</dbReference>
<protein>
    <recommendedName>
        <fullName evidence="2">HTH cro/C1-type domain-containing protein</fullName>
    </recommendedName>
</protein>
<reference evidence="3 4" key="1">
    <citation type="journal article" date="2020" name="Microorganisms">
        <title>Osmotic Adaptation and Compatible Solute Biosynthesis of Phototrophic Bacteria as Revealed from Genome Analyses.</title>
        <authorList>
            <person name="Imhoff J.F."/>
            <person name="Rahn T."/>
            <person name="Kunzel S."/>
            <person name="Keller A."/>
            <person name="Neulinger S.C."/>
        </authorList>
    </citation>
    <scope>NUCLEOTIDE SEQUENCE [LARGE SCALE GENOMIC DNA]</scope>
    <source>
        <strain evidence="3 4">DSM 15382</strain>
    </source>
</reference>
<evidence type="ECO:0000256" key="1">
    <source>
        <dbReference type="SAM" id="MobiDB-lite"/>
    </source>
</evidence>
<dbReference type="PANTHER" id="PTHR35010:SF4">
    <property type="entry name" value="BLL5781 PROTEIN"/>
    <property type="match status" value="1"/>
</dbReference>
<dbReference type="InterPro" id="IPR010982">
    <property type="entry name" value="Lambda_DNA-bd_dom_sf"/>
</dbReference>
<gene>
    <name evidence="3" type="ORF">CKO45_21090</name>
</gene>
<organism evidence="3 4">
    <name type="scientific">Paracraurococcus ruber</name>
    <dbReference type="NCBI Taxonomy" id="77675"/>
    <lineage>
        <taxon>Bacteria</taxon>
        <taxon>Pseudomonadati</taxon>
        <taxon>Pseudomonadota</taxon>
        <taxon>Alphaproteobacteria</taxon>
        <taxon>Acetobacterales</taxon>
        <taxon>Roseomonadaceae</taxon>
        <taxon>Paracraurococcus</taxon>
    </lineage>
</organism>
<dbReference type="Proteomes" id="UP000697995">
    <property type="component" value="Unassembled WGS sequence"/>
</dbReference>
<dbReference type="PROSITE" id="PS50943">
    <property type="entry name" value="HTH_CROC1"/>
    <property type="match status" value="1"/>
</dbReference>
<dbReference type="Gene3D" id="3.30.450.180">
    <property type="match status" value="1"/>
</dbReference>
<dbReference type="Pfam" id="PF17765">
    <property type="entry name" value="MLTR_LBD"/>
    <property type="match status" value="1"/>
</dbReference>
<dbReference type="SUPFAM" id="SSF47413">
    <property type="entry name" value="lambda repressor-like DNA-binding domains"/>
    <property type="match status" value="1"/>
</dbReference>
<dbReference type="CDD" id="cd00093">
    <property type="entry name" value="HTH_XRE"/>
    <property type="match status" value="1"/>
</dbReference>